<comment type="caution">
    <text evidence="1">The sequence shown here is derived from an EMBL/GenBank/DDBJ whole genome shotgun (WGS) entry which is preliminary data.</text>
</comment>
<dbReference type="Proteomes" id="UP000827092">
    <property type="component" value="Unassembled WGS sequence"/>
</dbReference>
<proteinExistence type="predicted"/>
<organism evidence="1 2">
    <name type="scientific">Oedothorax gibbosus</name>
    <dbReference type="NCBI Taxonomy" id="931172"/>
    <lineage>
        <taxon>Eukaryota</taxon>
        <taxon>Metazoa</taxon>
        <taxon>Ecdysozoa</taxon>
        <taxon>Arthropoda</taxon>
        <taxon>Chelicerata</taxon>
        <taxon>Arachnida</taxon>
        <taxon>Araneae</taxon>
        <taxon>Araneomorphae</taxon>
        <taxon>Entelegynae</taxon>
        <taxon>Araneoidea</taxon>
        <taxon>Linyphiidae</taxon>
        <taxon>Erigoninae</taxon>
        <taxon>Oedothorax</taxon>
    </lineage>
</organism>
<reference evidence="1 2" key="1">
    <citation type="journal article" date="2022" name="Nat. Ecol. Evol.">
        <title>A masculinizing supergene underlies an exaggerated male reproductive morph in a spider.</title>
        <authorList>
            <person name="Hendrickx F."/>
            <person name="De Corte Z."/>
            <person name="Sonet G."/>
            <person name="Van Belleghem S.M."/>
            <person name="Kostlbacher S."/>
            <person name="Vangestel C."/>
        </authorList>
    </citation>
    <scope>NUCLEOTIDE SEQUENCE [LARGE SCALE GENOMIC DNA]</scope>
    <source>
        <strain evidence="1">W744_W776</strain>
    </source>
</reference>
<name>A0AAV6TTQ6_9ARAC</name>
<dbReference type="AlphaFoldDB" id="A0AAV6TTQ6"/>
<keyword evidence="2" id="KW-1185">Reference proteome</keyword>
<accession>A0AAV6TTQ6</accession>
<protein>
    <submittedName>
        <fullName evidence="1">Uncharacterized protein</fullName>
    </submittedName>
</protein>
<evidence type="ECO:0000313" key="2">
    <source>
        <dbReference type="Proteomes" id="UP000827092"/>
    </source>
</evidence>
<gene>
    <name evidence="1" type="ORF">JTE90_002485</name>
</gene>
<evidence type="ECO:0000313" key="1">
    <source>
        <dbReference type="EMBL" id="KAG8174963.1"/>
    </source>
</evidence>
<dbReference type="EMBL" id="JAFNEN010001103">
    <property type="protein sequence ID" value="KAG8174963.1"/>
    <property type="molecule type" value="Genomic_DNA"/>
</dbReference>
<sequence length="144" mass="16993">MLSATLGRPPGSICSHITSFSRGYKDQRFSLEEQSPLFRCRLQMYDTTDLDSAANWWKHKSLEMDVGYVENSPLQKTLHRIVNHCWKNLQKRSKFGKVCEKTTLYLKRYYPVPCESIRTLLSPQSSEFDMDFFDPQKDSHSRRY</sequence>